<keyword evidence="4" id="KW-0732">Signal</keyword>
<feature type="signal peptide" evidence="4">
    <location>
        <begin position="1"/>
        <end position="20"/>
    </location>
</feature>
<dbReference type="Pfam" id="PF00079">
    <property type="entry name" value="Serpin"/>
    <property type="match status" value="1"/>
</dbReference>
<evidence type="ECO:0000256" key="1">
    <source>
        <dbReference type="ARBA" id="ARBA00022690"/>
    </source>
</evidence>
<dbReference type="GO" id="GO:0005615">
    <property type="term" value="C:extracellular space"/>
    <property type="evidence" value="ECO:0007669"/>
    <property type="project" value="InterPro"/>
</dbReference>
<dbReference type="Gene3D" id="3.30.497.10">
    <property type="entry name" value="Antithrombin, subunit I, domain 2"/>
    <property type="match status" value="1"/>
</dbReference>
<dbReference type="SMART" id="SM00093">
    <property type="entry name" value="SERPIN"/>
    <property type="match status" value="1"/>
</dbReference>
<dbReference type="InterPro" id="IPR036186">
    <property type="entry name" value="Serpin_sf"/>
</dbReference>
<gene>
    <name evidence="6" type="ORF">PSYICH_LOCUS10733</name>
</gene>
<dbReference type="Gene3D" id="2.30.39.10">
    <property type="entry name" value="Alpha-1-antitrypsin, domain 1"/>
    <property type="match status" value="1"/>
</dbReference>
<feature type="chain" id="PRO_5040272022" description="Serpin domain-containing protein" evidence="4">
    <location>
        <begin position="21"/>
        <end position="417"/>
    </location>
</feature>
<proteinExistence type="inferred from homology"/>
<sequence>MKITFAIALLAIAVFKESHQQCFPPYVGRQPSKTGHLDLYSGQQEFSLALLSAINKVLPNDNLFFSPYSTYHALLMAYFLSGKQTEQYLKKVLRLNPNQEKSDNYAAYKTEKFLTALLAKNVPYEFKNANKIYVEKGVPVRDCVMNDFPDELELKDFQTNPEAARLDINNWVENITHNMIKDLLPPGTIDTQTNLVLVNAAYFKGLWENKFPPESTRQEVFYVSPTKQISVNMMHVEGTFKHDVSEALGAHILEMPYKGGNISMYILLPPWSDTENSIEMTLKKLTLENFKSVIENDKLIPKTVQVAFPKFSLETTLEMTPILDFLGVGNLFKADADFSALSPQKVSLGEGIHKARIEINEHGSQAAAATAFFTWRMMADEDDNVNFTCNKPFIYLIYNRKAHTVLFSGIYKSPPLN</sequence>
<dbReference type="OrthoDB" id="671595at2759"/>
<dbReference type="InterPro" id="IPR042185">
    <property type="entry name" value="Serpin_sf_2"/>
</dbReference>
<name>A0A9P0GI92_9CUCU</name>
<reference evidence="6" key="1">
    <citation type="submission" date="2022-01" db="EMBL/GenBank/DDBJ databases">
        <authorList>
            <person name="King R."/>
        </authorList>
    </citation>
    <scope>NUCLEOTIDE SEQUENCE</scope>
</reference>
<evidence type="ECO:0000256" key="2">
    <source>
        <dbReference type="ARBA" id="ARBA00022900"/>
    </source>
</evidence>
<dbReference type="PANTHER" id="PTHR11461:SF278">
    <property type="entry name" value="SERINE PROTEASE INHIBITOR 88EA"/>
    <property type="match status" value="1"/>
</dbReference>
<keyword evidence="1" id="KW-0646">Protease inhibitor</keyword>
<keyword evidence="2" id="KW-0722">Serine protease inhibitor</keyword>
<evidence type="ECO:0000313" key="6">
    <source>
        <dbReference type="EMBL" id="CAH1110257.1"/>
    </source>
</evidence>
<evidence type="ECO:0000256" key="4">
    <source>
        <dbReference type="SAM" id="SignalP"/>
    </source>
</evidence>
<keyword evidence="7" id="KW-1185">Reference proteome</keyword>
<comment type="similarity">
    <text evidence="3">Belongs to the serpin family.</text>
</comment>
<dbReference type="InterPro" id="IPR042178">
    <property type="entry name" value="Serpin_sf_1"/>
</dbReference>
<dbReference type="InterPro" id="IPR023796">
    <property type="entry name" value="Serpin_dom"/>
</dbReference>
<dbReference type="InterPro" id="IPR000215">
    <property type="entry name" value="Serpin_fam"/>
</dbReference>
<evidence type="ECO:0000256" key="3">
    <source>
        <dbReference type="RuleBase" id="RU000411"/>
    </source>
</evidence>
<accession>A0A9P0GI92</accession>
<feature type="domain" description="Serpin" evidence="5">
    <location>
        <begin position="48"/>
        <end position="414"/>
    </location>
</feature>
<evidence type="ECO:0000313" key="7">
    <source>
        <dbReference type="Proteomes" id="UP001153636"/>
    </source>
</evidence>
<dbReference type="InterPro" id="IPR023795">
    <property type="entry name" value="Serpin_CS"/>
</dbReference>
<organism evidence="6 7">
    <name type="scientific">Psylliodes chrysocephalus</name>
    <dbReference type="NCBI Taxonomy" id="3402493"/>
    <lineage>
        <taxon>Eukaryota</taxon>
        <taxon>Metazoa</taxon>
        <taxon>Ecdysozoa</taxon>
        <taxon>Arthropoda</taxon>
        <taxon>Hexapoda</taxon>
        <taxon>Insecta</taxon>
        <taxon>Pterygota</taxon>
        <taxon>Neoptera</taxon>
        <taxon>Endopterygota</taxon>
        <taxon>Coleoptera</taxon>
        <taxon>Polyphaga</taxon>
        <taxon>Cucujiformia</taxon>
        <taxon>Chrysomeloidea</taxon>
        <taxon>Chrysomelidae</taxon>
        <taxon>Galerucinae</taxon>
        <taxon>Alticini</taxon>
        <taxon>Psylliodes</taxon>
    </lineage>
</organism>
<dbReference type="PROSITE" id="PS00284">
    <property type="entry name" value="SERPIN"/>
    <property type="match status" value="1"/>
</dbReference>
<dbReference type="PANTHER" id="PTHR11461">
    <property type="entry name" value="SERINE PROTEASE INHIBITOR, SERPIN"/>
    <property type="match status" value="1"/>
</dbReference>
<protein>
    <recommendedName>
        <fullName evidence="5">Serpin domain-containing protein</fullName>
    </recommendedName>
</protein>
<dbReference type="Proteomes" id="UP001153636">
    <property type="component" value="Chromosome 4"/>
</dbReference>
<dbReference type="CDD" id="cd19594">
    <property type="entry name" value="serpin_crustaceans_chelicerates_insects"/>
    <property type="match status" value="1"/>
</dbReference>
<dbReference type="SUPFAM" id="SSF56574">
    <property type="entry name" value="Serpins"/>
    <property type="match status" value="1"/>
</dbReference>
<dbReference type="GO" id="GO:0004867">
    <property type="term" value="F:serine-type endopeptidase inhibitor activity"/>
    <property type="evidence" value="ECO:0007669"/>
    <property type="project" value="UniProtKB-KW"/>
</dbReference>
<dbReference type="EMBL" id="OV651816">
    <property type="protein sequence ID" value="CAH1110257.1"/>
    <property type="molecule type" value="Genomic_DNA"/>
</dbReference>
<dbReference type="AlphaFoldDB" id="A0A9P0GI92"/>
<evidence type="ECO:0000259" key="5">
    <source>
        <dbReference type="SMART" id="SM00093"/>
    </source>
</evidence>